<sequence length="62" mass="6876">MTPKIITTSLDDRGQGLTDWSRVRALSDVDIDRAIASDPEESALEDTWSEQAELVIPETKTT</sequence>
<dbReference type="AlphaFoldDB" id="A0A952FQM5"/>
<name>A0A952FQM5_9PROT</name>
<dbReference type="Proteomes" id="UP000700706">
    <property type="component" value="Unassembled WGS sequence"/>
</dbReference>
<organism evidence="1 2">
    <name type="scientific">Inquilinus limosus</name>
    <dbReference type="NCBI Taxonomy" id="171674"/>
    <lineage>
        <taxon>Bacteria</taxon>
        <taxon>Pseudomonadati</taxon>
        <taxon>Pseudomonadota</taxon>
        <taxon>Alphaproteobacteria</taxon>
        <taxon>Rhodospirillales</taxon>
        <taxon>Rhodospirillaceae</taxon>
        <taxon>Inquilinus</taxon>
    </lineage>
</organism>
<gene>
    <name evidence="1" type="ORF">JF625_20535</name>
</gene>
<protein>
    <submittedName>
        <fullName evidence="1">Uncharacterized protein</fullName>
    </submittedName>
</protein>
<reference evidence="1" key="1">
    <citation type="submission" date="2020-06" db="EMBL/GenBank/DDBJ databases">
        <title>Stable isotope informed genome-resolved metagenomics uncovers potential trophic interactions in rhizosphere soil.</title>
        <authorList>
            <person name="Starr E.P."/>
            <person name="Shi S."/>
            <person name="Blazewicz S.J."/>
            <person name="Koch B.J."/>
            <person name="Probst A.J."/>
            <person name="Hungate B.A."/>
            <person name="Pett-Ridge J."/>
            <person name="Firestone M.K."/>
            <person name="Banfield J.F."/>
        </authorList>
    </citation>
    <scope>NUCLEOTIDE SEQUENCE</scope>
    <source>
        <strain evidence="1">YM_69_17</strain>
    </source>
</reference>
<accession>A0A952FQM5</accession>
<evidence type="ECO:0000313" key="1">
    <source>
        <dbReference type="EMBL" id="MBW8727525.1"/>
    </source>
</evidence>
<comment type="caution">
    <text evidence="1">The sequence shown here is derived from an EMBL/GenBank/DDBJ whole genome shotgun (WGS) entry which is preliminary data.</text>
</comment>
<evidence type="ECO:0000313" key="2">
    <source>
        <dbReference type="Proteomes" id="UP000700706"/>
    </source>
</evidence>
<dbReference type="EMBL" id="JAEKLZ010000283">
    <property type="protein sequence ID" value="MBW8727525.1"/>
    <property type="molecule type" value="Genomic_DNA"/>
</dbReference>
<proteinExistence type="predicted"/>